<comment type="caution">
    <text evidence="1">The sequence shown here is derived from an EMBL/GenBank/DDBJ whole genome shotgun (WGS) entry which is preliminary data.</text>
</comment>
<evidence type="ECO:0000313" key="1">
    <source>
        <dbReference type="EMBL" id="GAG30232.1"/>
    </source>
</evidence>
<gene>
    <name evidence="1" type="ORF">S01H1_70025</name>
</gene>
<name>X0X480_9ZZZZ</name>
<proteinExistence type="predicted"/>
<sequence length="30" mass="3331">HTVIQLIVSVMEPAILLMSRQILPGPLVMM</sequence>
<accession>X0X480</accession>
<feature type="non-terminal residue" evidence="1">
    <location>
        <position position="1"/>
    </location>
</feature>
<dbReference type="AlphaFoldDB" id="X0X480"/>
<dbReference type="EMBL" id="BARS01046527">
    <property type="protein sequence ID" value="GAG30232.1"/>
    <property type="molecule type" value="Genomic_DNA"/>
</dbReference>
<protein>
    <submittedName>
        <fullName evidence="1">Uncharacterized protein</fullName>
    </submittedName>
</protein>
<organism evidence="1">
    <name type="scientific">marine sediment metagenome</name>
    <dbReference type="NCBI Taxonomy" id="412755"/>
    <lineage>
        <taxon>unclassified sequences</taxon>
        <taxon>metagenomes</taxon>
        <taxon>ecological metagenomes</taxon>
    </lineage>
</organism>
<reference evidence="1" key="1">
    <citation type="journal article" date="2014" name="Front. Microbiol.">
        <title>High frequency of phylogenetically diverse reductive dehalogenase-homologous genes in deep subseafloor sedimentary metagenomes.</title>
        <authorList>
            <person name="Kawai M."/>
            <person name="Futagami T."/>
            <person name="Toyoda A."/>
            <person name="Takaki Y."/>
            <person name="Nishi S."/>
            <person name="Hori S."/>
            <person name="Arai W."/>
            <person name="Tsubouchi T."/>
            <person name="Morono Y."/>
            <person name="Uchiyama I."/>
            <person name="Ito T."/>
            <person name="Fujiyama A."/>
            <person name="Inagaki F."/>
            <person name="Takami H."/>
        </authorList>
    </citation>
    <scope>NUCLEOTIDE SEQUENCE</scope>
    <source>
        <strain evidence="1">Expedition CK06-06</strain>
    </source>
</reference>